<sequence length="579" mass="64511">MQSQVSLPHRDSRRNSSVCVYHHTSSSSIFLSVPPRRAYTLSRPQLVLGKRPHSIQCTKSSTVDDKWFQLSQPKRPHDAIKPDQIDGHDSAILDPLRRKLKRRNSSSSLKILETTRRSLTTGYLKPTCHTTPHRSSSNFQRTRSLLTSSRTLSCNIPRLDRTSTLETRVTQEDEVQAKMKKTGNVYAWVEDRVQHDTTSVESVTVTVERPKPADKAEFNIREPSLPSLPSSEDEEYSSNTRSPAPKLSEDEGRLNNSAEVLRRPLSIRLRRSRSSTTSASSSPAENLSGEDEKCESLGSFHQFKDSDLINSTNSRTTSPIPTHLTPQVGSSRVSLSAKPVKGAFKSPMMIPKKPPNFSNHEIASASTSAQHSLPVTSTNSSKLAGVLLTKKLVELEQTLALIKDAERIVSRGSIQSVQAAHQKWKVAGREAAEYLWKISEGSSKSEKPSGYSGYGISSNLDMKWDNNWGFSQKPVEADSETDQKKDWDDSLLDYVSDEPDEDLPEVETLLTETLVRRYDGSGEMIKPITEESTSNIEALFNHSSGENTRSSRGLGNMMESIGIDPSVLGWDNEEEVWKD</sequence>
<protein>
    <submittedName>
        <fullName evidence="2">Uncharacterized protein</fullName>
    </submittedName>
</protein>
<feature type="compositionally biased region" description="Low complexity" evidence="1">
    <location>
        <begin position="274"/>
        <end position="284"/>
    </location>
</feature>
<name>A0A9P6NK89_9BASI</name>
<evidence type="ECO:0000256" key="1">
    <source>
        <dbReference type="SAM" id="MobiDB-lite"/>
    </source>
</evidence>
<evidence type="ECO:0000313" key="2">
    <source>
        <dbReference type="EMBL" id="KAG0148560.1"/>
    </source>
</evidence>
<keyword evidence="3" id="KW-1185">Reference proteome</keyword>
<feature type="region of interest" description="Disordered" evidence="1">
    <location>
        <begin position="213"/>
        <end position="293"/>
    </location>
</feature>
<dbReference type="AlphaFoldDB" id="A0A9P6NK89"/>
<feature type="compositionally biased region" description="Polar residues" evidence="1">
    <location>
        <begin position="542"/>
        <end position="553"/>
    </location>
</feature>
<dbReference type="OrthoDB" id="2499204at2759"/>
<dbReference type="Gene3D" id="6.10.140.1020">
    <property type="match status" value="1"/>
</dbReference>
<organism evidence="2 3">
    <name type="scientific">Cronartium quercuum f. sp. fusiforme G11</name>
    <dbReference type="NCBI Taxonomy" id="708437"/>
    <lineage>
        <taxon>Eukaryota</taxon>
        <taxon>Fungi</taxon>
        <taxon>Dikarya</taxon>
        <taxon>Basidiomycota</taxon>
        <taxon>Pucciniomycotina</taxon>
        <taxon>Pucciniomycetes</taxon>
        <taxon>Pucciniales</taxon>
        <taxon>Coleosporiaceae</taxon>
        <taxon>Cronartium</taxon>
    </lineage>
</organism>
<feature type="region of interest" description="Disordered" evidence="1">
    <location>
        <begin position="305"/>
        <end position="335"/>
    </location>
</feature>
<feature type="region of interest" description="Disordered" evidence="1">
    <location>
        <begin position="542"/>
        <end position="564"/>
    </location>
</feature>
<reference evidence="2" key="1">
    <citation type="submission" date="2013-11" db="EMBL/GenBank/DDBJ databases">
        <title>Genome sequence of the fusiform rust pathogen reveals effectors for host alternation and coevolution with pine.</title>
        <authorList>
            <consortium name="DOE Joint Genome Institute"/>
            <person name="Smith K."/>
            <person name="Pendleton A."/>
            <person name="Kubisiak T."/>
            <person name="Anderson C."/>
            <person name="Salamov A."/>
            <person name="Aerts A."/>
            <person name="Riley R."/>
            <person name="Clum A."/>
            <person name="Lindquist E."/>
            <person name="Ence D."/>
            <person name="Campbell M."/>
            <person name="Kronenberg Z."/>
            <person name="Feau N."/>
            <person name="Dhillon B."/>
            <person name="Hamelin R."/>
            <person name="Burleigh J."/>
            <person name="Smith J."/>
            <person name="Yandell M."/>
            <person name="Nelson C."/>
            <person name="Grigoriev I."/>
            <person name="Davis J."/>
        </authorList>
    </citation>
    <scope>NUCLEOTIDE SEQUENCE</scope>
    <source>
        <strain evidence="2">G11</strain>
    </source>
</reference>
<comment type="caution">
    <text evidence="2">The sequence shown here is derived from an EMBL/GenBank/DDBJ whole genome shotgun (WGS) entry which is preliminary data.</text>
</comment>
<dbReference type="EMBL" id="MU167235">
    <property type="protein sequence ID" value="KAG0148560.1"/>
    <property type="molecule type" value="Genomic_DNA"/>
</dbReference>
<accession>A0A9P6NK89</accession>
<proteinExistence type="predicted"/>
<evidence type="ECO:0000313" key="3">
    <source>
        <dbReference type="Proteomes" id="UP000886653"/>
    </source>
</evidence>
<dbReference type="Proteomes" id="UP000886653">
    <property type="component" value="Unassembled WGS sequence"/>
</dbReference>
<feature type="compositionally biased region" description="Polar residues" evidence="1">
    <location>
        <begin position="308"/>
        <end position="334"/>
    </location>
</feature>
<gene>
    <name evidence="2" type="ORF">CROQUDRAFT_654639</name>
</gene>